<comment type="catalytic activity">
    <reaction evidence="9">
        <text>15-hydroxy-(5Z,8Z,11Z,13E)-eicosatetraenoate + ATP + CoA = 15-hydroxy-(5Z,8Z,11Z,13E)-eicosatetraenoyl-CoA + AMP + diphosphate</text>
        <dbReference type="Rhea" id="RHEA:52116"/>
        <dbReference type="ChEBI" id="CHEBI:30616"/>
        <dbReference type="ChEBI" id="CHEBI:33019"/>
        <dbReference type="ChEBI" id="CHEBI:57287"/>
        <dbReference type="ChEBI" id="CHEBI:78832"/>
        <dbReference type="ChEBI" id="CHEBI:136409"/>
        <dbReference type="ChEBI" id="CHEBI:456215"/>
    </reaction>
    <physiologicalReaction direction="left-to-right" evidence="9">
        <dbReference type="Rhea" id="RHEA:52117"/>
    </physiologicalReaction>
</comment>
<dbReference type="GO" id="GO:0005524">
    <property type="term" value="F:ATP binding"/>
    <property type="evidence" value="ECO:0007669"/>
    <property type="project" value="UniProtKB-KW"/>
</dbReference>
<evidence type="ECO:0000256" key="5">
    <source>
        <dbReference type="ARBA" id="ARBA00022840"/>
    </source>
</evidence>
<evidence type="ECO:0000256" key="10">
    <source>
        <dbReference type="ARBA" id="ARBA00024548"/>
    </source>
</evidence>
<reference evidence="15" key="1">
    <citation type="submission" date="2021-04" db="EMBL/GenBank/DDBJ databases">
        <authorList>
            <consortium name="Molecular Ecology Group"/>
        </authorList>
    </citation>
    <scope>NUCLEOTIDE SEQUENCE</scope>
</reference>
<dbReference type="SUPFAM" id="SSF56801">
    <property type="entry name" value="Acetyl-CoA synthetase-like"/>
    <property type="match status" value="1"/>
</dbReference>
<keyword evidence="2 13" id="KW-0436">Ligase</keyword>
<comment type="function">
    <text evidence="13">Catalyzes the conversion of long-chain fatty acids to their active form acyl-CoAs for both synthesis of cellular lipids, and degradation via beta-oxidation.</text>
</comment>
<dbReference type="PROSITE" id="PS00455">
    <property type="entry name" value="AMP_BINDING"/>
    <property type="match status" value="1"/>
</dbReference>
<evidence type="ECO:0000256" key="13">
    <source>
        <dbReference type="RuleBase" id="RU369030"/>
    </source>
</evidence>
<gene>
    <name evidence="15" type="ORF">CUNI_LOCUS1544</name>
</gene>
<accession>A0A8S3YNQ3</accession>
<keyword evidence="4 13" id="KW-0276">Fatty acid metabolism</keyword>
<dbReference type="PANTHER" id="PTHR43272">
    <property type="entry name" value="LONG-CHAIN-FATTY-ACID--COA LIGASE"/>
    <property type="match status" value="1"/>
</dbReference>
<evidence type="ECO:0000256" key="9">
    <source>
        <dbReference type="ARBA" id="ARBA00024532"/>
    </source>
</evidence>
<dbReference type="Pfam" id="PF00501">
    <property type="entry name" value="AMP-binding"/>
    <property type="match status" value="1"/>
</dbReference>
<dbReference type="InterPro" id="IPR000873">
    <property type="entry name" value="AMP-dep_synth/lig_dom"/>
</dbReference>
<dbReference type="InterPro" id="IPR045311">
    <property type="entry name" value="LC-FACS_euk"/>
</dbReference>
<dbReference type="CDD" id="cd05927">
    <property type="entry name" value="LC-FACS_euk"/>
    <property type="match status" value="1"/>
</dbReference>
<dbReference type="AlphaFoldDB" id="A0A8S3YNQ3"/>
<dbReference type="PANTHER" id="PTHR43272:SF107">
    <property type="entry name" value="LONG-CHAIN-FATTY-ACID--COA LIGASE 5"/>
    <property type="match status" value="1"/>
</dbReference>
<keyword evidence="3 13" id="KW-0547">Nucleotide-binding</keyword>
<dbReference type="Gene3D" id="3.40.50.12780">
    <property type="entry name" value="N-terminal domain of ligase-like"/>
    <property type="match status" value="1"/>
</dbReference>
<dbReference type="GO" id="GO:0005783">
    <property type="term" value="C:endoplasmic reticulum"/>
    <property type="evidence" value="ECO:0007669"/>
    <property type="project" value="TreeGrafter"/>
</dbReference>
<evidence type="ECO:0000256" key="11">
    <source>
        <dbReference type="ARBA" id="ARBA00024565"/>
    </source>
</evidence>
<evidence type="ECO:0000256" key="8">
    <source>
        <dbReference type="ARBA" id="ARBA00024495"/>
    </source>
</evidence>
<comment type="catalytic activity">
    <reaction evidence="7">
        <text>a long-chain fatty acid + ATP + CoA = a long-chain fatty acyl-CoA + AMP + diphosphate</text>
        <dbReference type="Rhea" id="RHEA:15421"/>
        <dbReference type="ChEBI" id="CHEBI:30616"/>
        <dbReference type="ChEBI" id="CHEBI:33019"/>
        <dbReference type="ChEBI" id="CHEBI:57287"/>
        <dbReference type="ChEBI" id="CHEBI:57560"/>
        <dbReference type="ChEBI" id="CHEBI:83139"/>
        <dbReference type="ChEBI" id="CHEBI:456215"/>
        <dbReference type="EC" id="6.2.1.3"/>
    </reaction>
    <physiologicalReaction direction="left-to-right" evidence="7">
        <dbReference type="Rhea" id="RHEA:15422"/>
    </physiologicalReaction>
</comment>
<evidence type="ECO:0000256" key="2">
    <source>
        <dbReference type="ARBA" id="ARBA00022598"/>
    </source>
</evidence>
<proteinExistence type="inferred from homology"/>
<evidence type="ECO:0000256" key="3">
    <source>
        <dbReference type="ARBA" id="ARBA00022741"/>
    </source>
</evidence>
<evidence type="ECO:0000259" key="14">
    <source>
        <dbReference type="Pfam" id="PF00501"/>
    </source>
</evidence>
<comment type="catalytic activity">
    <reaction evidence="6">
        <text>5-hydroxy-(6E,8Z,11Z,14Z)-eicosatetraenoate + ATP + CoA = 5-hydroxy-(6E,8Z,11Z,14Z)-eicosatetraenoyl-CoA + AMP + diphosphate</text>
        <dbReference type="Rhea" id="RHEA:52108"/>
        <dbReference type="ChEBI" id="CHEBI:30616"/>
        <dbReference type="ChEBI" id="CHEBI:33019"/>
        <dbReference type="ChEBI" id="CHEBI:57287"/>
        <dbReference type="ChEBI" id="CHEBI:65341"/>
        <dbReference type="ChEBI" id="CHEBI:136407"/>
        <dbReference type="ChEBI" id="CHEBI:456215"/>
    </reaction>
    <physiologicalReaction direction="left-to-right" evidence="6">
        <dbReference type="Rhea" id="RHEA:52109"/>
    </physiologicalReaction>
</comment>
<dbReference type="EC" id="6.2.1.3" evidence="13"/>
<keyword evidence="16" id="KW-1185">Reference proteome</keyword>
<evidence type="ECO:0000256" key="6">
    <source>
        <dbReference type="ARBA" id="ARBA00024469"/>
    </source>
</evidence>
<comment type="caution">
    <text evidence="15">The sequence shown here is derived from an EMBL/GenBank/DDBJ whole genome shotgun (WGS) entry which is preliminary data.</text>
</comment>
<comment type="catalytic activity">
    <reaction evidence="10">
        <text>(5Z,8Z,11Z,14Z)-eicosatetraenoate + ATP + CoA = (5Z,8Z,11Z,14Z)-eicosatetraenoyl-CoA + AMP + diphosphate</text>
        <dbReference type="Rhea" id="RHEA:19713"/>
        <dbReference type="ChEBI" id="CHEBI:30616"/>
        <dbReference type="ChEBI" id="CHEBI:32395"/>
        <dbReference type="ChEBI" id="CHEBI:33019"/>
        <dbReference type="ChEBI" id="CHEBI:57287"/>
        <dbReference type="ChEBI" id="CHEBI:57368"/>
        <dbReference type="ChEBI" id="CHEBI:456215"/>
        <dbReference type="EC" id="6.2.1.15"/>
    </reaction>
    <physiologicalReaction direction="left-to-right" evidence="10">
        <dbReference type="Rhea" id="RHEA:19714"/>
    </physiologicalReaction>
</comment>
<dbReference type="GO" id="GO:0016020">
    <property type="term" value="C:membrane"/>
    <property type="evidence" value="ECO:0007669"/>
    <property type="project" value="TreeGrafter"/>
</dbReference>
<keyword evidence="13" id="KW-0443">Lipid metabolism</keyword>
<evidence type="ECO:0000256" key="12">
    <source>
        <dbReference type="ARBA" id="ARBA00049139"/>
    </source>
</evidence>
<organism evidence="15 16">
    <name type="scientific">Candidula unifasciata</name>
    <dbReference type="NCBI Taxonomy" id="100452"/>
    <lineage>
        <taxon>Eukaryota</taxon>
        <taxon>Metazoa</taxon>
        <taxon>Spiralia</taxon>
        <taxon>Lophotrochozoa</taxon>
        <taxon>Mollusca</taxon>
        <taxon>Gastropoda</taxon>
        <taxon>Heterobranchia</taxon>
        <taxon>Euthyneura</taxon>
        <taxon>Panpulmonata</taxon>
        <taxon>Eupulmonata</taxon>
        <taxon>Stylommatophora</taxon>
        <taxon>Helicina</taxon>
        <taxon>Helicoidea</taxon>
        <taxon>Geomitridae</taxon>
        <taxon>Candidula</taxon>
    </lineage>
</organism>
<name>A0A8S3YNQ3_9EUPU</name>
<feature type="domain" description="AMP-dependent synthetase/ligase" evidence="14">
    <location>
        <begin position="96"/>
        <end position="512"/>
    </location>
</feature>
<evidence type="ECO:0000256" key="1">
    <source>
        <dbReference type="ARBA" id="ARBA00006432"/>
    </source>
</evidence>
<evidence type="ECO:0000313" key="16">
    <source>
        <dbReference type="Proteomes" id="UP000678393"/>
    </source>
</evidence>
<dbReference type="InterPro" id="IPR020845">
    <property type="entry name" value="AMP-binding_CS"/>
</dbReference>
<evidence type="ECO:0000256" key="4">
    <source>
        <dbReference type="ARBA" id="ARBA00022832"/>
    </source>
</evidence>
<comment type="similarity">
    <text evidence="1 13">Belongs to the ATP-dependent AMP-binding enzyme family.</text>
</comment>
<protein>
    <recommendedName>
        <fullName evidence="13">Long-chain-fatty-acid--CoA ligase</fullName>
        <ecNumber evidence="13">6.2.1.3</ecNumber>
    </recommendedName>
</protein>
<dbReference type="Proteomes" id="UP000678393">
    <property type="component" value="Unassembled WGS sequence"/>
</dbReference>
<sequence length="644" mass="71354">MSVERQIPSTQDFNRRPIIKNHKCKLVAKVTDDSVETDLRQLYSTEFLNHQSFEVEGGEGAHMSCLCGVDQMLTVNVFEGVETLYDGFKRGLQLSGDRQCLGWKEDEKPYQWLTYKEVDARATVFGAGLVHLGLPQDNETHVGIYSQNRVEYVICDLAFYHHSLTGVPLYDTLGEDACIFIINQADLAVIICDTNAKVNKLLAAHLKVPVMKTLIVFDEISQENKTLSKKIGVKMLQYDEVMKLGKEHPVDDKPPKPSDLCMVCYTSGTTGTPKGVMLTHGNIMACVSGGLKVLEAADIGFTVNDCLISYLPLAHSYERVMEAAALMNGSQIGFFRGEIKKLMDDIRELKPTIFPSVPRLLNRFHDKIMAGLSGNKVKKFLFDKALGSKISELKSGFIRNNSIWDKLVFRSVQNALGGRVRVITTGSAPISGNVLTVIRCIVGCPIIEGYGQTECSGVCSMTLVGDCEPGHVGPPLPCNMVKLIDVPEMNYFNKDNQGEICVSGPNVFRGYLKDEEKTREALDAAGWLLTGDIGEWLPNGTLKIIDRKKHLFKLAQGEYIAPEKIENILVQSPWVAQAYVHGDSLQSFLVAIIVPDVDTLASLAGHRGIHGQFEELVNNQEIKQHILKNLTEVSKMNGLISFEQ</sequence>
<evidence type="ECO:0000313" key="15">
    <source>
        <dbReference type="EMBL" id="CAG5115986.1"/>
    </source>
</evidence>
<dbReference type="EMBL" id="CAJHNH020000194">
    <property type="protein sequence ID" value="CAG5115986.1"/>
    <property type="molecule type" value="Genomic_DNA"/>
</dbReference>
<dbReference type="InterPro" id="IPR042099">
    <property type="entry name" value="ANL_N_sf"/>
</dbReference>
<feature type="non-terminal residue" evidence="15">
    <location>
        <position position="1"/>
    </location>
</feature>
<keyword evidence="5 13" id="KW-0067">ATP-binding</keyword>
<comment type="catalytic activity">
    <reaction evidence="11">
        <text>(E)-hexadec-2-enoate + ATP + CoA = (2E)-hexadecenoyl-CoA + AMP + diphosphate</text>
        <dbReference type="Rhea" id="RHEA:36139"/>
        <dbReference type="ChEBI" id="CHEBI:30616"/>
        <dbReference type="ChEBI" id="CHEBI:33019"/>
        <dbReference type="ChEBI" id="CHEBI:57287"/>
        <dbReference type="ChEBI" id="CHEBI:61526"/>
        <dbReference type="ChEBI" id="CHEBI:72745"/>
        <dbReference type="ChEBI" id="CHEBI:456215"/>
    </reaction>
    <physiologicalReaction direction="left-to-right" evidence="11">
        <dbReference type="Rhea" id="RHEA:36140"/>
    </physiologicalReaction>
</comment>
<dbReference type="GO" id="GO:0047676">
    <property type="term" value="F:arachidonate-CoA ligase activity"/>
    <property type="evidence" value="ECO:0007669"/>
    <property type="project" value="UniProtKB-EC"/>
</dbReference>
<comment type="catalytic activity">
    <reaction evidence="8">
        <text>12-hydroxy-(5Z,8Z,10E,14Z)-eicosatetraenoate + ATP + CoA = 12-hydroxy-(5Z,8Z,10E,14Z)-eicosatetraenoyl-CoA + AMP + diphosphate</text>
        <dbReference type="Rhea" id="RHEA:52112"/>
        <dbReference type="ChEBI" id="CHEBI:30616"/>
        <dbReference type="ChEBI" id="CHEBI:33019"/>
        <dbReference type="ChEBI" id="CHEBI:57287"/>
        <dbReference type="ChEBI" id="CHEBI:90718"/>
        <dbReference type="ChEBI" id="CHEBI:136408"/>
        <dbReference type="ChEBI" id="CHEBI:456215"/>
    </reaction>
    <physiologicalReaction direction="left-to-right" evidence="8">
        <dbReference type="Rhea" id="RHEA:52113"/>
    </physiologicalReaction>
</comment>
<comment type="catalytic activity">
    <reaction evidence="12">
        <text>hexadecanoate + ATP + CoA = hexadecanoyl-CoA + AMP + diphosphate</text>
        <dbReference type="Rhea" id="RHEA:30751"/>
        <dbReference type="ChEBI" id="CHEBI:7896"/>
        <dbReference type="ChEBI" id="CHEBI:30616"/>
        <dbReference type="ChEBI" id="CHEBI:33019"/>
        <dbReference type="ChEBI" id="CHEBI:57287"/>
        <dbReference type="ChEBI" id="CHEBI:57379"/>
        <dbReference type="ChEBI" id="CHEBI:456215"/>
    </reaction>
    <physiologicalReaction direction="left-to-right" evidence="12">
        <dbReference type="Rhea" id="RHEA:30752"/>
    </physiologicalReaction>
</comment>
<dbReference type="OrthoDB" id="1700726at2759"/>
<evidence type="ECO:0000256" key="7">
    <source>
        <dbReference type="ARBA" id="ARBA00024484"/>
    </source>
</evidence>